<keyword evidence="3" id="KW-1185">Reference proteome</keyword>
<feature type="region of interest" description="Disordered" evidence="1">
    <location>
        <begin position="1"/>
        <end position="36"/>
    </location>
</feature>
<name>S3CPE6_OPHP1</name>
<proteinExistence type="predicted"/>
<dbReference type="VEuPathDB" id="FungiDB:F503_06768"/>
<evidence type="ECO:0000256" key="1">
    <source>
        <dbReference type="SAM" id="MobiDB-lite"/>
    </source>
</evidence>
<gene>
    <name evidence="2" type="ORF">F503_06768</name>
</gene>
<organism evidence="2 3">
    <name type="scientific">Ophiostoma piceae (strain UAMH 11346)</name>
    <name type="common">Sap stain fungus</name>
    <dbReference type="NCBI Taxonomy" id="1262450"/>
    <lineage>
        <taxon>Eukaryota</taxon>
        <taxon>Fungi</taxon>
        <taxon>Dikarya</taxon>
        <taxon>Ascomycota</taxon>
        <taxon>Pezizomycotina</taxon>
        <taxon>Sordariomycetes</taxon>
        <taxon>Sordariomycetidae</taxon>
        <taxon>Ophiostomatales</taxon>
        <taxon>Ophiostomataceae</taxon>
        <taxon>Ophiostoma</taxon>
    </lineage>
</organism>
<accession>S3CPE6</accession>
<dbReference type="OMA" id="VWEAQSA"/>
<dbReference type="STRING" id="1262450.S3CPE6"/>
<evidence type="ECO:0000313" key="2">
    <source>
        <dbReference type="EMBL" id="EPE02475.1"/>
    </source>
</evidence>
<dbReference type="AlphaFoldDB" id="S3CPE6"/>
<dbReference type="HOGENOM" id="CLU_024655_0_0_1"/>
<protein>
    <submittedName>
        <fullName evidence="2">Rna polymerase ii mediator complex component</fullName>
    </submittedName>
</protein>
<dbReference type="OrthoDB" id="5355161at2759"/>
<sequence>MTSSPANAAPQPSELSYASPTTASGGTGGTRDNSPQSTRQCWAWFLDEQAWTIEEKDETLTLSTSFSGAFLLRYITTVQGWIGRWTTTGECPFIHSHLYIARFPTDLQVAYMTYIAYANRVPGNTEMILKIVEDQASKLVADSGAGLGHDICFPTGASSDSCIRACRTSLLDQLARLQSLIIYQAIGLFDGDIRLRHLAEGRLAFLIEWSRHLLDSARQKFAASPTAIIDITLALQDGPMDSLEHPWYLWILTESIRRTWLVATSIEGVYYMIQRGWHPCPGGVMLTTQEGIWNAKGSQAWEKLCTENDVGFMRRFEIERLFRDSRPPDVDEFTQVMMEITYGSESFERWKFK</sequence>
<evidence type="ECO:0000313" key="3">
    <source>
        <dbReference type="Proteomes" id="UP000016923"/>
    </source>
</evidence>
<dbReference type="eggNOG" id="ENOG502SPBP">
    <property type="taxonomic scope" value="Eukaryota"/>
</dbReference>
<reference evidence="2 3" key="1">
    <citation type="journal article" date="2013" name="BMC Genomics">
        <title>The genome and transcriptome of the pine saprophyte Ophiostoma piceae, and a comparison with the bark beetle-associated pine pathogen Grosmannia clavigera.</title>
        <authorList>
            <person name="Haridas S."/>
            <person name="Wang Y."/>
            <person name="Lim L."/>
            <person name="Massoumi Alamouti S."/>
            <person name="Jackman S."/>
            <person name="Docking R."/>
            <person name="Robertson G."/>
            <person name="Birol I."/>
            <person name="Bohlmann J."/>
            <person name="Breuil C."/>
        </authorList>
    </citation>
    <scope>NUCLEOTIDE SEQUENCE [LARGE SCALE GENOMIC DNA]</scope>
    <source>
        <strain evidence="2 3">UAMH 11346</strain>
    </source>
</reference>
<dbReference type="EMBL" id="KE148178">
    <property type="protein sequence ID" value="EPE02475.1"/>
    <property type="molecule type" value="Genomic_DNA"/>
</dbReference>
<dbReference type="Proteomes" id="UP000016923">
    <property type="component" value="Unassembled WGS sequence"/>
</dbReference>